<proteinExistence type="predicted"/>
<dbReference type="EMBL" id="MHST01000001">
    <property type="protein sequence ID" value="OHA50088.1"/>
    <property type="molecule type" value="Genomic_DNA"/>
</dbReference>
<sequence>MVRVLIVLALGLGLGIGVRAWTGPGAAPPNGNPGFGWTDGGTSVYLTTSGDSVGIGTTGPGQKLDVVGHIRALGSGDKAFISSNSSAGGKALSLFAGSAESSLHYDSNGTFQIISNTKTNIQNATFAGTTRFLIDTSGNVGIATTPGVRLDVSGTIRGTDLTCTDCLNAGDIAADAIGSSELAVSGVTLGTYGNATNVPQITIDSDGRITAASNVGITGGSGSPGGANTNVQFNNAGAFGGSANFFWDNTNSRLGITGELTMGNYETGAAFDIGSIAVNYPGNNNLSWPGGFATNIVLSGLDATTISFHDSGATLGSLGHQANNFWFDGAGGWGPVSLGINTRTPAAALHVVGGARITGIPNCDTIDTNASGDLVCGTDATGAGGITGSGTTNTLPKWTGATSLGNSQVTDDGTTVRMGGLDVNGVTRFGAANVLDSWIPYGDGNVYLTAEPNIYFRRGSAGGWTTAAQITTNPPDMYVNGQRVCRKDGTGCPNVTWVGDTSASSRTWAGALCPLNYSATGGEITTGDTSGLTIREFNQYVVGSQVGWQCRIAAARVFSCYSRCIPSN</sequence>
<dbReference type="AlphaFoldDB" id="A0A1G2PP22"/>
<evidence type="ECO:0000313" key="2">
    <source>
        <dbReference type="Proteomes" id="UP000178690"/>
    </source>
</evidence>
<protein>
    <submittedName>
        <fullName evidence="1">Uncharacterized protein</fullName>
    </submittedName>
</protein>
<reference evidence="1 2" key="1">
    <citation type="journal article" date="2016" name="Nat. Commun.">
        <title>Thousands of microbial genomes shed light on interconnected biogeochemical processes in an aquifer system.</title>
        <authorList>
            <person name="Anantharaman K."/>
            <person name="Brown C.T."/>
            <person name="Hug L.A."/>
            <person name="Sharon I."/>
            <person name="Castelle C.J."/>
            <person name="Probst A.J."/>
            <person name="Thomas B.C."/>
            <person name="Singh A."/>
            <person name="Wilkins M.J."/>
            <person name="Karaoz U."/>
            <person name="Brodie E.L."/>
            <person name="Williams K.H."/>
            <person name="Hubbard S.S."/>
            <person name="Banfield J.F."/>
        </authorList>
    </citation>
    <scope>NUCLEOTIDE SEQUENCE [LARGE SCALE GENOMIC DNA]</scope>
    <source>
        <strain evidence="2">RIFCSPHIGHO2_01_FULL_58_15</strain>
    </source>
</reference>
<evidence type="ECO:0000313" key="1">
    <source>
        <dbReference type="EMBL" id="OHA50088.1"/>
    </source>
</evidence>
<comment type="caution">
    <text evidence="1">The sequence shown here is derived from an EMBL/GenBank/DDBJ whole genome shotgun (WGS) entry which is preliminary data.</text>
</comment>
<dbReference type="Proteomes" id="UP000178690">
    <property type="component" value="Unassembled WGS sequence"/>
</dbReference>
<organism evidence="1 2">
    <name type="scientific">Terrybacteria sp. (strain RIFCSPHIGHO2_01_FULL_58_15)</name>
    <dbReference type="NCBI Taxonomy" id="1802363"/>
    <lineage>
        <taxon>Bacteria</taxon>
        <taxon>Candidatus Terryibacteriota</taxon>
    </lineage>
</organism>
<name>A0A1G2PP22_TERXR</name>
<accession>A0A1G2PP22</accession>
<dbReference type="STRING" id="1802363.A2682_03285"/>
<gene>
    <name evidence="1" type="ORF">A2682_03285</name>
</gene>